<dbReference type="EMBL" id="JBHSIT010000010">
    <property type="protein sequence ID" value="MFC4911842.1"/>
    <property type="molecule type" value="Genomic_DNA"/>
</dbReference>
<dbReference type="RefSeq" id="WP_378261157.1">
    <property type="nucleotide sequence ID" value="NZ_JBHSIT010000010.1"/>
</dbReference>
<dbReference type="Pfam" id="PF00144">
    <property type="entry name" value="Beta-lactamase"/>
    <property type="match status" value="1"/>
</dbReference>
<accession>A0ABV9UA38</accession>
<keyword evidence="3" id="KW-0378">Hydrolase</keyword>
<dbReference type="GO" id="GO:0016787">
    <property type="term" value="F:hydrolase activity"/>
    <property type="evidence" value="ECO:0007669"/>
    <property type="project" value="UniProtKB-KW"/>
</dbReference>
<dbReference type="SUPFAM" id="SSF56601">
    <property type="entry name" value="beta-lactamase/transpeptidase-like"/>
    <property type="match status" value="1"/>
</dbReference>
<dbReference type="InterPro" id="IPR001466">
    <property type="entry name" value="Beta-lactam-related"/>
</dbReference>
<organism evidence="3 4">
    <name type="scientific">Actinomadura gamaensis</name>
    <dbReference type="NCBI Taxonomy" id="1763541"/>
    <lineage>
        <taxon>Bacteria</taxon>
        <taxon>Bacillati</taxon>
        <taxon>Actinomycetota</taxon>
        <taxon>Actinomycetes</taxon>
        <taxon>Streptosporangiales</taxon>
        <taxon>Thermomonosporaceae</taxon>
        <taxon>Actinomadura</taxon>
    </lineage>
</organism>
<feature type="chain" id="PRO_5046045816" evidence="1">
    <location>
        <begin position="38"/>
        <end position="382"/>
    </location>
</feature>
<dbReference type="Proteomes" id="UP001595872">
    <property type="component" value="Unassembled WGS sequence"/>
</dbReference>
<keyword evidence="4" id="KW-1185">Reference proteome</keyword>
<name>A0ABV9UA38_9ACTN</name>
<dbReference type="EC" id="3.-.-.-" evidence="3"/>
<evidence type="ECO:0000256" key="1">
    <source>
        <dbReference type="SAM" id="SignalP"/>
    </source>
</evidence>
<evidence type="ECO:0000259" key="2">
    <source>
        <dbReference type="Pfam" id="PF00144"/>
    </source>
</evidence>
<evidence type="ECO:0000313" key="4">
    <source>
        <dbReference type="Proteomes" id="UP001595872"/>
    </source>
</evidence>
<dbReference type="InterPro" id="IPR012338">
    <property type="entry name" value="Beta-lactam/transpept-like"/>
</dbReference>
<gene>
    <name evidence="3" type="ORF">ACFPCY_31365</name>
</gene>
<feature type="domain" description="Beta-lactamase-related" evidence="2">
    <location>
        <begin position="53"/>
        <end position="367"/>
    </location>
</feature>
<reference evidence="4" key="1">
    <citation type="journal article" date="2019" name="Int. J. Syst. Evol. Microbiol.">
        <title>The Global Catalogue of Microorganisms (GCM) 10K type strain sequencing project: providing services to taxonomists for standard genome sequencing and annotation.</title>
        <authorList>
            <consortium name="The Broad Institute Genomics Platform"/>
            <consortium name="The Broad Institute Genome Sequencing Center for Infectious Disease"/>
            <person name="Wu L."/>
            <person name="Ma J."/>
        </authorList>
    </citation>
    <scope>NUCLEOTIDE SEQUENCE [LARGE SCALE GENOMIC DNA]</scope>
    <source>
        <strain evidence="4">KLKA75</strain>
    </source>
</reference>
<keyword evidence="1" id="KW-0732">Signal</keyword>
<evidence type="ECO:0000313" key="3">
    <source>
        <dbReference type="EMBL" id="MFC4911842.1"/>
    </source>
</evidence>
<dbReference type="PANTHER" id="PTHR46825">
    <property type="entry name" value="D-ALANYL-D-ALANINE-CARBOXYPEPTIDASE/ENDOPEPTIDASE AMPH"/>
    <property type="match status" value="1"/>
</dbReference>
<protein>
    <submittedName>
        <fullName evidence="3">Serine hydrolase domain-containing protein</fullName>
        <ecNumber evidence="3">3.-.-.-</ecNumber>
    </submittedName>
</protein>
<feature type="signal peptide" evidence="1">
    <location>
        <begin position="1"/>
        <end position="37"/>
    </location>
</feature>
<dbReference type="PANTHER" id="PTHR46825:SF7">
    <property type="entry name" value="D-ALANYL-D-ALANINE CARBOXYPEPTIDASE"/>
    <property type="match status" value="1"/>
</dbReference>
<comment type="caution">
    <text evidence="3">The sequence shown here is derived from an EMBL/GenBank/DDBJ whole genome shotgun (WGS) entry which is preliminary data.</text>
</comment>
<dbReference type="InterPro" id="IPR050491">
    <property type="entry name" value="AmpC-like"/>
</dbReference>
<dbReference type="Gene3D" id="3.40.710.10">
    <property type="entry name" value="DD-peptidase/beta-lactamase superfamily"/>
    <property type="match status" value="1"/>
</dbReference>
<proteinExistence type="predicted"/>
<sequence length="382" mass="40820">MFVQRVQGLRSSGRRVAGAVVAGGVMAGVLAPSVAGAAQGGDGVQRGLDAFVRVDGVPGAVATVTGRDGRTRVYGAGVGDLATGARMPKDGQVRIGSATKTFVAVVVLQLVEEGRVRLDEKVEKYLPGLLRGKGVDGNAITVRQLLQHTSGLPDFESDVTDDLLQRRYLAPRQTLAIALRHGAVFPPGTKWSYSNTNYLVAGMIVEKVARRSLGAELDRRVIRRAGLKHTYFPAAAETAIRGRHPEGYRKVGSDTALHDVTEIDPSAAWAAGAMVSTTSDLDRFYSLLLRPGRLLKKAQLRQMRTTVPIKGSTARYGLGLISWPLSCGGRYWSHSGSIPGFSTWAAATDDGRAATVALNVDPDSNEASWQRLARFADDALCR</sequence>